<gene>
    <name evidence="1" type="ORF">ASPFODRAFT_44580</name>
</gene>
<dbReference type="VEuPathDB" id="FungiDB:ASPFODRAFT_44580"/>
<dbReference type="Proteomes" id="UP000184063">
    <property type="component" value="Unassembled WGS sequence"/>
</dbReference>
<evidence type="ECO:0000313" key="1">
    <source>
        <dbReference type="EMBL" id="OJZ88817.1"/>
    </source>
</evidence>
<proteinExistence type="predicted"/>
<name>A0A1M3TPM0_ASPLC</name>
<evidence type="ECO:0000313" key="2">
    <source>
        <dbReference type="Proteomes" id="UP000184063"/>
    </source>
</evidence>
<protein>
    <submittedName>
        <fullName evidence="1">Uncharacterized protein</fullName>
    </submittedName>
</protein>
<accession>A0A1M3TPM0</accession>
<reference evidence="2" key="1">
    <citation type="journal article" date="2017" name="Genome Biol.">
        <title>Comparative genomics reveals high biological diversity and specific adaptations in the industrially and medically important fungal genus Aspergillus.</title>
        <authorList>
            <person name="de Vries R.P."/>
            <person name="Riley R."/>
            <person name="Wiebenga A."/>
            <person name="Aguilar-Osorio G."/>
            <person name="Amillis S."/>
            <person name="Uchima C.A."/>
            <person name="Anderluh G."/>
            <person name="Asadollahi M."/>
            <person name="Askin M."/>
            <person name="Barry K."/>
            <person name="Battaglia E."/>
            <person name="Bayram O."/>
            <person name="Benocci T."/>
            <person name="Braus-Stromeyer S.A."/>
            <person name="Caldana C."/>
            <person name="Canovas D."/>
            <person name="Cerqueira G.C."/>
            <person name="Chen F."/>
            <person name="Chen W."/>
            <person name="Choi C."/>
            <person name="Clum A."/>
            <person name="Dos Santos R.A."/>
            <person name="Damasio A.R."/>
            <person name="Diallinas G."/>
            <person name="Emri T."/>
            <person name="Fekete E."/>
            <person name="Flipphi M."/>
            <person name="Freyberg S."/>
            <person name="Gallo A."/>
            <person name="Gournas C."/>
            <person name="Habgood R."/>
            <person name="Hainaut M."/>
            <person name="Harispe M.L."/>
            <person name="Henrissat B."/>
            <person name="Hilden K.S."/>
            <person name="Hope R."/>
            <person name="Hossain A."/>
            <person name="Karabika E."/>
            <person name="Karaffa L."/>
            <person name="Karanyi Z."/>
            <person name="Krasevec N."/>
            <person name="Kuo A."/>
            <person name="Kusch H."/>
            <person name="LaButti K."/>
            <person name="Lagendijk E.L."/>
            <person name="Lapidus A."/>
            <person name="Levasseur A."/>
            <person name="Lindquist E."/>
            <person name="Lipzen A."/>
            <person name="Logrieco A.F."/>
            <person name="MacCabe A."/>
            <person name="Maekelae M.R."/>
            <person name="Malavazi I."/>
            <person name="Melin P."/>
            <person name="Meyer V."/>
            <person name="Mielnichuk N."/>
            <person name="Miskei M."/>
            <person name="Molnar A.P."/>
            <person name="Mule G."/>
            <person name="Ngan C.Y."/>
            <person name="Orejas M."/>
            <person name="Orosz E."/>
            <person name="Ouedraogo J.P."/>
            <person name="Overkamp K.M."/>
            <person name="Park H.-S."/>
            <person name="Perrone G."/>
            <person name="Piumi F."/>
            <person name="Punt P.J."/>
            <person name="Ram A.F."/>
            <person name="Ramon A."/>
            <person name="Rauscher S."/>
            <person name="Record E."/>
            <person name="Riano-Pachon D.M."/>
            <person name="Robert V."/>
            <person name="Roehrig J."/>
            <person name="Ruller R."/>
            <person name="Salamov A."/>
            <person name="Salih N.S."/>
            <person name="Samson R.A."/>
            <person name="Sandor E."/>
            <person name="Sanguinetti M."/>
            <person name="Schuetze T."/>
            <person name="Sepcic K."/>
            <person name="Shelest E."/>
            <person name="Sherlock G."/>
            <person name="Sophianopoulou V."/>
            <person name="Squina F.M."/>
            <person name="Sun H."/>
            <person name="Susca A."/>
            <person name="Todd R.B."/>
            <person name="Tsang A."/>
            <person name="Unkles S.E."/>
            <person name="van de Wiele N."/>
            <person name="van Rossen-Uffink D."/>
            <person name="Oliveira J.V."/>
            <person name="Vesth T.C."/>
            <person name="Visser J."/>
            <person name="Yu J.-H."/>
            <person name="Zhou M."/>
            <person name="Andersen M.R."/>
            <person name="Archer D.B."/>
            <person name="Baker S.E."/>
            <person name="Benoit I."/>
            <person name="Brakhage A.A."/>
            <person name="Braus G.H."/>
            <person name="Fischer R."/>
            <person name="Frisvad J.C."/>
            <person name="Goldman G.H."/>
            <person name="Houbraken J."/>
            <person name="Oakley B."/>
            <person name="Pocsi I."/>
            <person name="Scazzocchio C."/>
            <person name="Seiboth B."/>
            <person name="vanKuyk P.A."/>
            <person name="Wortman J."/>
            <person name="Dyer P.S."/>
            <person name="Grigoriev I.V."/>
        </authorList>
    </citation>
    <scope>NUCLEOTIDE SEQUENCE [LARGE SCALE GENOMIC DNA]</scope>
    <source>
        <strain evidence="2">CBS 106.47</strain>
    </source>
</reference>
<dbReference type="AlphaFoldDB" id="A0A1M3TPM0"/>
<dbReference type="EMBL" id="KV878239">
    <property type="protein sequence ID" value="OJZ88817.1"/>
    <property type="molecule type" value="Genomic_DNA"/>
</dbReference>
<sequence length="52" mass="5540">MNADTLKSTALATVMRSLMATGAGQGRWSSEAQTPLENLPFKSLDVLMKASL</sequence>
<organism evidence="1 2">
    <name type="scientific">Aspergillus luchuensis (strain CBS 106.47)</name>
    <dbReference type="NCBI Taxonomy" id="1137211"/>
    <lineage>
        <taxon>Eukaryota</taxon>
        <taxon>Fungi</taxon>
        <taxon>Dikarya</taxon>
        <taxon>Ascomycota</taxon>
        <taxon>Pezizomycotina</taxon>
        <taxon>Eurotiomycetes</taxon>
        <taxon>Eurotiomycetidae</taxon>
        <taxon>Eurotiales</taxon>
        <taxon>Aspergillaceae</taxon>
        <taxon>Aspergillus</taxon>
        <taxon>Aspergillus subgen. Circumdati</taxon>
    </lineage>
</organism>